<accession>A0A5U7ZWY1</accession>
<dbReference type="InterPro" id="IPR038488">
    <property type="entry name" value="Integrase_DNA-bd_sf"/>
</dbReference>
<reference evidence="8" key="1">
    <citation type="submission" date="2018-07" db="EMBL/GenBank/DDBJ databases">
        <authorList>
            <consortium name="PulseNet: The National Subtyping Network for Foodborne Disease Surveillance"/>
            <person name="Tarr C.L."/>
            <person name="Trees E."/>
            <person name="Katz L.S."/>
            <person name="Carleton-Romer H.A."/>
            <person name="Stroika S."/>
            <person name="Kucerova Z."/>
            <person name="Roache K.F."/>
            <person name="Sabol A.L."/>
            <person name="Besser J."/>
            <person name="Gerner-Smidt P."/>
        </authorList>
    </citation>
    <scope>NUCLEOTIDE SEQUENCE</scope>
    <source>
        <strain evidence="8">PNUSAS013296</strain>
    </source>
</reference>
<dbReference type="Gene3D" id="3.30.160.390">
    <property type="entry name" value="Integrase, DNA-binding domain"/>
    <property type="match status" value="1"/>
</dbReference>
<evidence type="ECO:0000259" key="7">
    <source>
        <dbReference type="PROSITE" id="PS51900"/>
    </source>
</evidence>
<evidence type="ECO:0000256" key="2">
    <source>
        <dbReference type="ARBA" id="ARBA00022908"/>
    </source>
</evidence>
<dbReference type="InterPro" id="IPR013762">
    <property type="entry name" value="Integrase-like_cat_sf"/>
</dbReference>
<dbReference type="Pfam" id="PF22022">
    <property type="entry name" value="Phage_int_M"/>
    <property type="match status" value="1"/>
</dbReference>
<dbReference type="PROSITE" id="PS51900">
    <property type="entry name" value="CB"/>
    <property type="match status" value="1"/>
</dbReference>
<dbReference type="InterPro" id="IPR053876">
    <property type="entry name" value="Phage_int_M"/>
</dbReference>
<dbReference type="RefSeq" id="WP_079965300.1">
    <property type="nucleotide sequence ID" value="NZ_JBPRHB010000013.1"/>
</dbReference>
<dbReference type="PANTHER" id="PTHR30629:SF9">
    <property type="entry name" value="PROTEIN INTB-RELATED"/>
    <property type="match status" value="1"/>
</dbReference>
<comment type="similarity">
    <text evidence="1">Belongs to the 'phage' integrase family.</text>
</comment>
<feature type="domain" description="Core-binding (CB)" evidence="7">
    <location>
        <begin position="93"/>
        <end position="174"/>
    </location>
</feature>
<dbReference type="InterPro" id="IPR025166">
    <property type="entry name" value="Integrase_DNA_bind_dom"/>
</dbReference>
<dbReference type="EMBL" id="AAGSZI010000002">
    <property type="protein sequence ID" value="EBR6592897.1"/>
    <property type="molecule type" value="Genomic_DNA"/>
</dbReference>
<dbReference type="CDD" id="cd00801">
    <property type="entry name" value="INT_P4_C"/>
    <property type="match status" value="1"/>
</dbReference>
<feature type="domain" description="Tyr recombinase" evidence="6">
    <location>
        <begin position="197"/>
        <end position="395"/>
    </location>
</feature>
<keyword evidence="2" id="KW-0229">DNA integration</keyword>
<keyword evidence="3 5" id="KW-0238">DNA-binding</keyword>
<dbReference type="InterPro" id="IPR010998">
    <property type="entry name" value="Integrase_recombinase_N"/>
</dbReference>
<comment type="caution">
    <text evidence="8">The sequence shown here is derived from an EMBL/GenBank/DDBJ whole genome shotgun (WGS) entry which is preliminary data.</text>
</comment>
<sequence length="420" mass="48621">MKLTDTKIRKTKPDTENGKIIKLSDGNGLYCWIDPNGSRYWRFRKVINGKETTRALGKYPIMSLADARAARDAYLADLAKGIDPRRVVPEKIITFEEIARTWHERKKKGWDEDHAASVLRGLEKHIFPVIGNASIKDLTTPDLLVPLRIMEGKGILETTARQKQRINNIMRYAVQCGYIKYNPAQELEGAIEVNKTTHHPGLPADVLPDFLKRIDGYFDNNNGRLLTQYALILNLLIFIRSSELRFARWNEIDFDNALWTIPAKRIPIPDVKFSHRGSKMKTPHNVPLPRQAVKLLKEIKNISGDGELIFPGDHHESKPMSENTINKALRNLGYDTKKDVCGHGFRNMACAALTESGKWTREAVERQMSHQERDDVRAAYVYQAQHMQERRKMLQWWADYLDHSRNGFTPPYEFKWRYRK</sequence>
<dbReference type="GO" id="GO:0015074">
    <property type="term" value="P:DNA integration"/>
    <property type="evidence" value="ECO:0007669"/>
    <property type="project" value="UniProtKB-KW"/>
</dbReference>
<dbReference type="InterPro" id="IPR002104">
    <property type="entry name" value="Integrase_catalytic"/>
</dbReference>
<organism evidence="8">
    <name type="scientific">Salmonella enterica</name>
    <name type="common">Salmonella choleraesuis</name>
    <dbReference type="NCBI Taxonomy" id="28901"/>
    <lineage>
        <taxon>Bacteria</taxon>
        <taxon>Pseudomonadati</taxon>
        <taxon>Pseudomonadota</taxon>
        <taxon>Gammaproteobacteria</taxon>
        <taxon>Enterobacterales</taxon>
        <taxon>Enterobacteriaceae</taxon>
        <taxon>Salmonella</taxon>
    </lineage>
</organism>
<dbReference type="GO" id="GO:0003677">
    <property type="term" value="F:DNA binding"/>
    <property type="evidence" value="ECO:0007669"/>
    <property type="project" value="UniProtKB-UniRule"/>
</dbReference>
<evidence type="ECO:0000256" key="1">
    <source>
        <dbReference type="ARBA" id="ARBA00008857"/>
    </source>
</evidence>
<dbReference type="Pfam" id="PF00589">
    <property type="entry name" value="Phage_integrase"/>
    <property type="match status" value="1"/>
</dbReference>
<dbReference type="Gene3D" id="1.10.443.10">
    <property type="entry name" value="Intergrase catalytic core"/>
    <property type="match status" value="1"/>
</dbReference>
<dbReference type="PANTHER" id="PTHR30629">
    <property type="entry name" value="PROPHAGE INTEGRASE"/>
    <property type="match status" value="1"/>
</dbReference>
<name>A0A5U7ZWY1_SALER</name>
<evidence type="ECO:0000256" key="5">
    <source>
        <dbReference type="PROSITE-ProRule" id="PRU01248"/>
    </source>
</evidence>
<proteinExistence type="inferred from homology"/>
<dbReference type="GO" id="GO:0006310">
    <property type="term" value="P:DNA recombination"/>
    <property type="evidence" value="ECO:0007669"/>
    <property type="project" value="UniProtKB-KW"/>
</dbReference>
<dbReference type="InterPro" id="IPR011010">
    <property type="entry name" value="DNA_brk_join_enz"/>
</dbReference>
<dbReference type="InterPro" id="IPR044068">
    <property type="entry name" value="CB"/>
</dbReference>
<gene>
    <name evidence="8" type="ORF">CA474_07300</name>
</gene>
<dbReference type="PROSITE" id="PS51898">
    <property type="entry name" value="TYR_RECOMBINASE"/>
    <property type="match status" value="1"/>
</dbReference>
<protein>
    <submittedName>
        <fullName evidence="8">DUF4102 domain-containing protein</fullName>
    </submittedName>
</protein>
<evidence type="ECO:0000256" key="3">
    <source>
        <dbReference type="ARBA" id="ARBA00023125"/>
    </source>
</evidence>
<keyword evidence="4" id="KW-0233">DNA recombination</keyword>
<dbReference type="InterPro" id="IPR050808">
    <property type="entry name" value="Phage_Integrase"/>
</dbReference>
<evidence type="ECO:0000313" key="8">
    <source>
        <dbReference type="EMBL" id="EBR6592897.1"/>
    </source>
</evidence>
<dbReference type="SUPFAM" id="SSF56349">
    <property type="entry name" value="DNA breaking-rejoining enzymes"/>
    <property type="match status" value="1"/>
</dbReference>
<evidence type="ECO:0000259" key="6">
    <source>
        <dbReference type="PROSITE" id="PS51898"/>
    </source>
</evidence>
<dbReference type="Pfam" id="PF13356">
    <property type="entry name" value="Arm-DNA-bind_3"/>
    <property type="match status" value="1"/>
</dbReference>
<dbReference type="AlphaFoldDB" id="A0A5U7ZWY1"/>
<dbReference type="Gene3D" id="1.10.150.130">
    <property type="match status" value="1"/>
</dbReference>
<evidence type="ECO:0000256" key="4">
    <source>
        <dbReference type="ARBA" id="ARBA00023172"/>
    </source>
</evidence>